<organism evidence="2 3">
    <name type="scientific">Enterococcus larvae</name>
    <dbReference type="NCBI Taxonomy" id="2794352"/>
    <lineage>
        <taxon>Bacteria</taxon>
        <taxon>Bacillati</taxon>
        <taxon>Bacillota</taxon>
        <taxon>Bacilli</taxon>
        <taxon>Lactobacillales</taxon>
        <taxon>Enterococcaceae</taxon>
        <taxon>Enterococcus</taxon>
    </lineage>
</organism>
<comment type="caution">
    <text evidence="2">The sequence shown here is derived from an EMBL/GenBank/DDBJ whole genome shotgun (WGS) entry which is preliminary data.</text>
</comment>
<protein>
    <submittedName>
        <fullName evidence="2">Phosphodiester glycosidase family protein</fullName>
    </submittedName>
</protein>
<evidence type="ECO:0000313" key="3">
    <source>
        <dbReference type="Proteomes" id="UP000673375"/>
    </source>
</evidence>
<dbReference type="InterPro" id="IPR018711">
    <property type="entry name" value="NAGPA"/>
</dbReference>
<evidence type="ECO:0000313" key="2">
    <source>
        <dbReference type="EMBL" id="MBP1047458.1"/>
    </source>
</evidence>
<keyword evidence="3" id="KW-1185">Reference proteome</keyword>
<gene>
    <name evidence="2" type="ORF">I6N96_14325</name>
</gene>
<dbReference type="GO" id="GO:0016798">
    <property type="term" value="F:hydrolase activity, acting on glycosyl bonds"/>
    <property type="evidence" value="ECO:0007669"/>
    <property type="project" value="UniProtKB-KW"/>
</dbReference>
<sequence>MQFFSKKYLWTICCGLGLSAAVTAVLLDTFVLSHKISIEAVQAASVSSESSEDVIAEAAKTTTTETAESDPIITETSYTDDDLSVSLTTTREYETEIYIVDIQVSSADALKTAFAENTYGRNIKETTSQMAEDNQAIVAINGDYYGFRNMGFVLRNGVLYRDTVNSGTEALVIDSNGDFQIVEEDNASAEDLLNDGARQILSFGPGLVQNGEITVTEDEEVGQAMQSNPRTAIGQIGENHYVIIVADGRTDESEGLSLYELAEVFQEAGASTAYNLDGGGSSTLWFNGNVINQPTEKGSGERSVSDILYFN</sequence>
<dbReference type="Pfam" id="PF09992">
    <property type="entry name" value="NAGPA"/>
    <property type="match status" value="1"/>
</dbReference>
<keyword evidence="2" id="KW-0378">Hydrolase</keyword>
<dbReference type="PANTHER" id="PTHR40446">
    <property type="entry name" value="N-ACETYLGLUCOSAMINE-1-PHOSPHODIESTER ALPHA-N-ACETYLGLUCOSAMINIDASE"/>
    <property type="match status" value="1"/>
</dbReference>
<evidence type="ECO:0000259" key="1">
    <source>
        <dbReference type="Pfam" id="PF09992"/>
    </source>
</evidence>
<dbReference type="PANTHER" id="PTHR40446:SF2">
    <property type="entry name" value="N-ACETYLGLUCOSAMINE-1-PHOSPHODIESTER ALPHA-N-ACETYLGLUCOSAMINIDASE"/>
    <property type="match status" value="1"/>
</dbReference>
<dbReference type="Proteomes" id="UP000673375">
    <property type="component" value="Unassembled WGS sequence"/>
</dbReference>
<keyword evidence="2" id="KW-0326">Glycosidase</keyword>
<dbReference type="EMBL" id="JAEDXU010000008">
    <property type="protein sequence ID" value="MBP1047458.1"/>
    <property type="molecule type" value="Genomic_DNA"/>
</dbReference>
<feature type="domain" description="Phosphodiester glycosidase" evidence="1">
    <location>
        <begin position="134"/>
        <end position="310"/>
    </location>
</feature>
<accession>A0ABS4CLV4</accession>
<reference evidence="2 3" key="1">
    <citation type="submission" date="2020-12" db="EMBL/GenBank/DDBJ databases">
        <title>Vagococcus allomyrinae sp. nov. and Enterococcus lavae sp. nov., isolated from the larvae of Allomyrina dichotoma.</title>
        <authorList>
            <person name="Lee S.D."/>
        </authorList>
    </citation>
    <scope>NUCLEOTIDE SEQUENCE [LARGE SCALE GENOMIC DNA]</scope>
    <source>
        <strain evidence="2 3">BWM-S5</strain>
    </source>
</reference>
<dbReference type="RefSeq" id="WP_209558411.1">
    <property type="nucleotide sequence ID" value="NZ_JAEDXU010000008.1"/>
</dbReference>
<name>A0ABS4CLV4_9ENTE</name>
<proteinExistence type="predicted"/>